<dbReference type="AlphaFoldDB" id="A0A4V4HC76"/>
<dbReference type="Proteomes" id="UP000297245">
    <property type="component" value="Unassembled WGS sequence"/>
</dbReference>
<organism evidence="2 3">
    <name type="scientific">Dendrothele bispora (strain CBS 962.96)</name>
    <dbReference type="NCBI Taxonomy" id="1314807"/>
    <lineage>
        <taxon>Eukaryota</taxon>
        <taxon>Fungi</taxon>
        <taxon>Dikarya</taxon>
        <taxon>Basidiomycota</taxon>
        <taxon>Agaricomycotina</taxon>
        <taxon>Agaricomycetes</taxon>
        <taxon>Agaricomycetidae</taxon>
        <taxon>Agaricales</taxon>
        <taxon>Agaricales incertae sedis</taxon>
        <taxon>Dendrothele</taxon>
    </lineage>
</organism>
<feature type="compositionally biased region" description="Low complexity" evidence="1">
    <location>
        <begin position="15"/>
        <end position="33"/>
    </location>
</feature>
<gene>
    <name evidence="2" type="ORF">K435DRAFT_831724</name>
</gene>
<name>A0A4V4HC76_DENBC</name>
<evidence type="ECO:0000313" key="2">
    <source>
        <dbReference type="EMBL" id="THU82135.1"/>
    </source>
</evidence>
<feature type="compositionally biased region" description="Basic and acidic residues" evidence="1">
    <location>
        <begin position="34"/>
        <end position="46"/>
    </location>
</feature>
<evidence type="ECO:0000313" key="3">
    <source>
        <dbReference type="Proteomes" id="UP000297245"/>
    </source>
</evidence>
<evidence type="ECO:0000256" key="1">
    <source>
        <dbReference type="SAM" id="MobiDB-lite"/>
    </source>
</evidence>
<evidence type="ECO:0008006" key="4">
    <source>
        <dbReference type="Google" id="ProtNLM"/>
    </source>
</evidence>
<dbReference type="PANTHER" id="PTHR35179:SF2">
    <property type="entry name" value="START DOMAIN-CONTAINING PROTEIN"/>
    <property type="match status" value="1"/>
</dbReference>
<dbReference type="EMBL" id="ML179755">
    <property type="protein sequence ID" value="THU82135.1"/>
    <property type="molecule type" value="Genomic_DNA"/>
</dbReference>
<keyword evidence="3" id="KW-1185">Reference proteome</keyword>
<dbReference type="PANTHER" id="PTHR35179">
    <property type="entry name" value="PROTEIN CBG02620"/>
    <property type="match status" value="1"/>
</dbReference>
<proteinExistence type="predicted"/>
<dbReference type="OrthoDB" id="420564at2759"/>
<sequence length="428" mass="48583">MYSSNPRRGRGRGYRGSSWSKTSSRPSSNSTESPADRNLHEGLKDTPVKTLAVPRIDSTDQEVKIKDVEYIGSYNWVKGTQPTMIVPGSPAIWQNKALPYQVPADDSRVFVDQNGFWMGSKCLLPLIAAVDTHAEEEGEPPLEWSSFDIITDRNGLRKLLRWIGGAPDARDFRIDLQLAGEKTVLFNRWEKKTTEESSGYTFGHNFERVSTHHADGCEESTGHHRIVKYDLNGLKMVVRFEVDACLPDAKKSTTVDPRRPSRPTIDDLADLFSKTTLATSKAQTVQNIPFGDSSLTIKKAGSAVPHKSVIELSTISVKRVETYNWDELFPQLFLSQTENHFLAVHRFGLFEQVQKRTLSGRDLQEKEARLQSRLQKLVRALHMIKDMVVEHGERSRLSVVFERGQMRVFERKSDDDCLPENFMKKFAI</sequence>
<protein>
    <recommendedName>
        <fullName evidence="4">Geranylgeranyl pyrophosphate synthetase</fullName>
    </recommendedName>
</protein>
<reference evidence="2 3" key="1">
    <citation type="journal article" date="2019" name="Nat. Ecol. Evol.">
        <title>Megaphylogeny resolves global patterns of mushroom evolution.</title>
        <authorList>
            <person name="Varga T."/>
            <person name="Krizsan K."/>
            <person name="Foldi C."/>
            <person name="Dima B."/>
            <person name="Sanchez-Garcia M."/>
            <person name="Sanchez-Ramirez S."/>
            <person name="Szollosi G.J."/>
            <person name="Szarkandi J.G."/>
            <person name="Papp V."/>
            <person name="Albert L."/>
            <person name="Andreopoulos W."/>
            <person name="Angelini C."/>
            <person name="Antonin V."/>
            <person name="Barry K.W."/>
            <person name="Bougher N.L."/>
            <person name="Buchanan P."/>
            <person name="Buyck B."/>
            <person name="Bense V."/>
            <person name="Catcheside P."/>
            <person name="Chovatia M."/>
            <person name="Cooper J."/>
            <person name="Damon W."/>
            <person name="Desjardin D."/>
            <person name="Finy P."/>
            <person name="Geml J."/>
            <person name="Haridas S."/>
            <person name="Hughes K."/>
            <person name="Justo A."/>
            <person name="Karasinski D."/>
            <person name="Kautmanova I."/>
            <person name="Kiss B."/>
            <person name="Kocsube S."/>
            <person name="Kotiranta H."/>
            <person name="LaButti K.M."/>
            <person name="Lechner B.E."/>
            <person name="Liimatainen K."/>
            <person name="Lipzen A."/>
            <person name="Lukacs Z."/>
            <person name="Mihaltcheva S."/>
            <person name="Morgado L.N."/>
            <person name="Niskanen T."/>
            <person name="Noordeloos M.E."/>
            <person name="Ohm R.A."/>
            <person name="Ortiz-Santana B."/>
            <person name="Ovrebo C."/>
            <person name="Racz N."/>
            <person name="Riley R."/>
            <person name="Savchenko A."/>
            <person name="Shiryaev A."/>
            <person name="Soop K."/>
            <person name="Spirin V."/>
            <person name="Szebenyi C."/>
            <person name="Tomsovsky M."/>
            <person name="Tulloss R.E."/>
            <person name="Uehling J."/>
            <person name="Grigoriev I.V."/>
            <person name="Vagvolgyi C."/>
            <person name="Papp T."/>
            <person name="Martin F.M."/>
            <person name="Miettinen O."/>
            <person name="Hibbett D.S."/>
            <person name="Nagy L.G."/>
        </authorList>
    </citation>
    <scope>NUCLEOTIDE SEQUENCE [LARGE SCALE GENOMIC DNA]</scope>
    <source>
        <strain evidence="2 3">CBS 962.96</strain>
    </source>
</reference>
<accession>A0A4V4HC76</accession>
<feature type="region of interest" description="Disordered" evidence="1">
    <location>
        <begin position="1"/>
        <end position="46"/>
    </location>
</feature>